<evidence type="ECO:0000256" key="8">
    <source>
        <dbReference type="SAM" id="Phobius"/>
    </source>
</evidence>
<evidence type="ECO:0000313" key="10">
    <source>
        <dbReference type="EMBL" id="RUO76975.1"/>
    </source>
</evidence>
<sequence>MVARNIVKQTTQQCLITLTPVAIVLVLLLLLPQQWLSLLAYQRGDGDWWEFLTAGFIHFELSHGVSSIIGLGVMWLLFAEHIKPLPVWLMLVATAVMSVAFEHWLAVEPYVMPTVTENKGFSGALYGFFACGATLDIIKRRPFGLVLWLLVIGKVTAEAVLGQPILSFSEVDRVAVMGHLGGAITGVFCALVYGFNLRHKQARQ</sequence>
<keyword evidence="4 8" id="KW-0812">Transmembrane</keyword>
<keyword evidence="3" id="KW-0645">Protease</keyword>
<name>A0A432ZG59_9GAMM</name>
<evidence type="ECO:0000256" key="5">
    <source>
        <dbReference type="ARBA" id="ARBA00022801"/>
    </source>
</evidence>
<evidence type="ECO:0000256" key="4">
    <source>
        <dbReference type="ARBA" id="ARBA00022692"/>
    </source>
</evidence>
<keyword evidence="11" id="KW-1185">Reference proteome</keyword>
<dbReference type="Pfam" id="PF01694">
    <property type="entry name" value="Rhomboid"/>
    <property type="match status" value="1"/>
</dbReference>
<comment type="similarity">
    <text evidence="2">Belongs to the peptidase S54 family.</text>
</comment>
<feature type="transmembrane region" description="Helical" evidence="8">
    <location>
        <begin position="12"/>
        <end position="31"/>
    </location>
</feature>
<evidence type="ECO:0000256" key="7">
    <source>
        <dbReference type="ARBA" id="ARBA00023136"/>
    </source>
</evidence>
<reference evidence="10 11" key="1">
    <citation type="journal article" date="2011" name="Front. Microbiol.">
        <title>Genomic signatures of strain selection and enhancement in Bacillus atrophaeus var. globigii, a historical biowarfare simulant.</title>
        <authorList>
            <person name="Gibbons H.S."/>
            <person name="Broomall S.M."/>
            <person name="McNew L.A."/>
            <person name="Daligault H."/>
            <person name="Chapman C."/>
            <person name="Bruce D."/>
            <person name="Karavis M."/>
            <person name="Krepps M."/>
            <person name="McGregor P.A."/>
            <person name="Hong C."/>
            <person name="Park K.H."/>
            <person name="Akmal A."/>
            <person name="Feldman A."/>
            <person name="Lin J.S."/>
            <person name="Chang W.E."/>
            <person name="Higgs B.W."/>
            <person name="Demirev P."/>
            <person name="Lindquist J."/>
            <person name="Liem A."/>
            <person name="Fochler E."/>
            <person name="Read T.D."/>
            <person name="Tapia R."/>
            <person name="Johnson S."/>
            <person name="Bishop-Lilly K.A."/>
            <person name="Detter C."/>
            <person name="Han C."/>
            <person name="Sozhamannan S."/>
            <person name="Rosenzweig C.N."/>
            <person name="Skowronski E.W."/>
        </authorList>
    </citation>
    <scope>NUCLEOTIDE SEQUENCE [LARGE SCALE GENOMIC DNA]</scope>
    <source>
        <strain evidence="10 11">CL-SP19</strain>
    </source>
</reference>
<organism evidence="10 11">
    <name type="scientific">Idiomarina seosinensis</name>
    <dbReference type="NCBI Taxonomy" id="281739"/>
    <lineage>
        <taxon>Bacteria</taxon>
        <taxon>Pseudomonadati</taxon>
        <taxon>Pseudomonadota</taxon>
        <taxon>Gammaproteobacteria</taxon>
        <taxon>Alteromonadales</taxon>
        <taxon>Idiomarinaceae</taxon>
        <taxon>Idiomarina</taxon>
    </lineage>
</organism>
<dbReference type="PANTHER" id="PTHR43066">
    <property type="entry name" value="RHOMBOID-RELATED PROTEIN"/>
    <property type="match status" value="1"/>
</dbReference>
<feature type="transmembrane region" description="Helical" evidence="8">
    <location>
        <begin position="121"/>
        <end position="138"/>
    </location>
</feature>
<dbReference type="GO" id="GO:0004252">
    <property type="term" value="F:serine-type endopeptidase activity"/>
    <property type="evidence" value="ECO:0007669"/>
    <property type="project" value="InterPro"/>
</dbReference>
<dbReference type="InterPro" id="IPR035952">
    <property type="entry name" value="Rhomboid-like_sf"/>
</dbReference>
<evidence type="ECO:0000259" key="9">
    <source>
        <dbReference type="Pfam" id="PF01694"/>
    </source>
</evidence>
<evidence type="ECO:0000256" key="2">
    <source>
        <dbReference type="ARBA" id="ARBA00009045"/>
    </source>
</evidence>
<comment type="subcellular location">
    <subcellularLocation>
        <location evidence="1">Membrane</location>
        <topology evidence="1">Multi-pass membrane protein</topology>
    </subcellularLocation>
</comment>
<dbReference type="AlphaFoldDB" id="A0A432ZG59"/>
<accession>A0A432ZG59</accession>
<keyword evidence="7 8" id="KW-0472">Membrane</keyword>
<feature type="domain" description="Peptidase S54 rhomboid" evidence="9">
    <location>
        <begin position="46"/>
        <end position="193"/>
    </location>
</feature>
<feature type="transmembrane region" description="Helical" evidence="8">
    <location>
        <begin position="145"/>
        <end position="168"/>
    </location>
</feature>
<keyword evidence="5" id="KW-0378">Hydrolase</keyword>
<dbReference type="SUPFAM" id="SSF144091">
    <property type="entry name" value="Rhomboid-like"/>
    <property type="match status" value="1"/>
</dbReference>
<feature type="transmembrane region" description="Helical" evidence="8">
    <location>
        <begin position="174"/>
        <end position="195"/>
    </location>
</feature>
<proteinExistence type="inferred from homology"/>
<dbReference type="InterPro" id="IPR022764">
    <property type="entry name" value="Peptidase_S54_rhomboid_dom"/>
</dbReference>
<evidence type="ECO:0000313" key="11">
    <source>
        <dbReference type="Proteomes" id="UP000287908"/>
    </source>
</evidence>
<feature type="transmembrane region" description="Helical" evidence="8">
    <location>
        <begin position="51"/>
        <end position="78"/>
    </location>
</feature>
<gene>
    <name evidence="10" type="ORF">CWI81_00255</name>
</gene>
<evidence type="ECO:0000256" key="6">
    <source>
        <dbReference type="ARBA" id="ARBA00022989"/>
    </source>
</evidence>
<dbReference type="GO" id="GO:0006508">
    <property type="term" value="P:proteolysis"/>
    <property type="evidence" value="ECO:0007669"/>
    <property type="project" value="UniProtKB-KW"/>
</dbReference>
<dbReference type="Gene3D" id="1.20.1540.10">
    <property type="entry name" value="Rhomboid-like"/>
    <property type="match status" value="1"/>
</dbReference>
<evidence type="ECO:0000256" key="3">
    <source>
        <dbReference type="ARBA" id="ARBA00022670"/>
    </source>
</evidence>
<dbReference type="GO" id="GO:0016020">
    <property type="term" value="C:membrane"/>
    <property type="evidence" value="ECO:0007669"/>
    <property type="project" value="UniProtKB-SubCell"/>
</dbReference>
<evidence type="ECO:0000256" key="1">
    <source>
        <dbReference type="ARBA" id="ARBA00004141"/>
    </source>
</evidence>
<dbReference type="EMBL" id="PIQF01000001">
    <property type="protein sequence ID" value="RUO76975.1"/>
    <property type="molecule type" value="Genomic_DNA"/>
</dbReference>
<dbReference type="PANTHER" id="PTHR43066:SF1">
    <property type="entry name" value="RHOMBOID PROTEIN 2"/>
    <property type="match status" value="1"/>
</dbReference>
<dbReference type="Proteomes" id="UP000287908">
    <property type="component" value="Unassembled WGS sequence"/>
</dbReference>
<protein>
    <recommendedName>
        <fullName evidence="9">Peptidase S54 rhomboid domain-containing protein</fullName>
    </recommendedName>
</protein>
<keyword evidence="6 8" id="KW-1133">Transmembrane helix</keyword>
<feature type="transmembrane region" description="Helical" evidence="8">
    <location>
        <begin position="85"/>
        <end position="101"/>
    </location>
</feature>
<comment type="caution">
    <text evidence="10">The sequence shown here is derived from an EMBL/GenBank/DDBJ whole genome shotgun (WGS) entry which is preliminary data.</text>
</comment>